<dbReference type="PRINTS" id="PR00081">
    <property type="entry name" value="GDHRDH"/>
</dbReference>
<dbReference type="EMBL" id="CP031417">
    <property type="protein sequence ID" value="AXK80425.1"/>
    <property type="molecule type" value="Genomic_DNA"/>
</dbReference>
<evidence type="ECO:0000313" key="4">
    <source>
        <dbReference type="EMBL" id="AXK80425.1"/>
    </source>
</evidence>
<evidence type="ECO:0000256" key="2">
    <source>
        <dbReference type="ARBA" id="ARBA00023002"/>
    </source>
</evidence>
<evidence type="ECO:0000259" key="3">
    <source>
        <dbReference type="SMART" id="SM01007"/>
    </source>
</evidence>
<dbReference type="Gene3D" id="3.40.50.720">
    <property type="entry name" value="NAD(P)-binding Rossmann-like Domain"/>
    <property type="match status" value="1"/>
</dbReference>
<dbReference type="Proteomes" id="UP000254889">
    <property type="component" value="Chromosome"/>
</dbReference>
<dbReference type="InterPro" id="IPR002347">
    <property type="entry name" value="SDR_fam"/>
</dbReference>
<feature type="domain" description="Class II aldolase/adducin N-terminal" evidence="3">
    <location>
        <begin position="28"/>
        <end position="227"/>
    </location>
</feature>
<dbReference type="Pfam" id="PF00596">
    <property type="entry name" value="Aldolase_II"/>
    <property type="match status" value="1"/>
</dbReference>
<dbReference type="Gene3D" id="3.40.225.10">
    <property type="entry name" value="Class II aldolase/adducin N-terminal domain"/>
    <property type="match status" value="1"/>
</dbReference>
<dbReference type="InterPro" id="IPR001303">
    <property type="entry name" value="Aldolase_II/adducin_N"/>
</dbReference>
<dbReference type="SUPFAM" id="SSF51735">
    <property type="entry name" value="NAD(P)-binding Rossmann-fold domains"/>
    <property type="match status" value="1"/>
</dbReference>
<organism evidence="4 5">
    <name type="scientific">Pseudolabrys taiwanensis</name>
    <dbReference type="NCBI Taxonomy" id="331696"/>
    <lineage>
        <taxon>Bacteria</taxon>
        <taxon>Pseudomonadati</taxon>
        <taxon>Pseudomonadota</taxon>
        <taxon>Alphaproteobacteria</taxon>
        <taxon>Hyphomicrobiales</taxon>
        <taxon>Xanthobacteraceae</taxon>
        <taxon>Pseudolabrys</taxon>
    </lineage>
</organism>
<reference evidence="4 5" key="1">
    <citation type="submission" date="2018-07" db="EMBL/GenBank/DDBJ databases">
        <authorList>
            <person name="Quirk P.G."/>
            <person name="Krulwich T.A."/>
        </authorList>
    </citation>
    <scope>NUCLEOTIDE SEQUENCE [LARGE SCALE GENOMIC DNA]</scope>
    <source>
        <strain evidence="4 5">CC-BB4</strain>
    </source>
</reference>
<protein>
    <submittedName>
        <fullName evidence="4">Bifunctional aldolase/short-chain dehydrogenase</fullName>
    </submittedName>
</protein>
<dbReference type="InterPro" id="IPR036291">
    <property type="entry name" value="NAD(P)-bd_dom_sf"/>
</dbReference>
<dbReference type="GO" id="GO:0016491">
    <property type="term" value="F:oxidoreductase activity"/>
    <property type="evidence" value="ECO:0007669"/>
    <property type="project" value="UniProtKB-KW"/>
</dbReference>
<dbReference type="NCBIfam" id="NF006192">
    <property type="entry name" value="PRK08324.1-6"/>
    <property type="match status" value="1"/>
</dbReference>
<accession>A0A345ZU28</accession>
<evidence type="ECO:0000313" key="5">
    <source>
        <dbReference type="Proteomes" id="UP000254889"/>
    </source>
</evidence>
<dbReference type="OrthoDB" id="9774430at2"/>
<dbReference type="KEGG" id="ptaw:DW352_07795"/>
<gene>
    <name evidence="4" type="ORF">DW352_07795</name>
</gene>
<dbReference type="PANTHER" id="PTHR43669:SF3">
    <property type="entry name" value="ALCOHOL DEHYDROGENASE, PUTATIVE (AFU_ORTHOLOGUE AFUA_3G03445)-RELATED"/>
    <property type="match status" value="1"/>
</dbReference>
<evidence type="ECO:0000256" key="1">
    <source>
        <dbReference type="ARBA" id="ARBA00006484"/>
    </source>
</evidence>
<dbReference type="PANTHER" id="PTHR43669">
    <property type="entry name" value="5-KETO-D-GLUCONATE 5-REDUCTASE"/>
    <property type="match status" value="1"/>
</dbReference>
<proteinExistence type="inferred from homology"/>
<dbReference type="AlphaFoldDB" id="A0A345ZU28"/>
<comment type="similarity">
    <text evidence="1">Belongs to the short-chain dehydrogenases/reductases (SDR) family.</text>
</comment>
<sequence>MKSAWNDADAKEAIARYGKAGIGADLALRVYTTRLLGRDPQLVLHGGGNTSVKTRVTDLNGEETDVLCVKGSGWDMATIDPPGMPAVRLDALKRLRARKAMSDDEMVRVQRANLIDPASPNPSVETLLHAFVPHKFVDHTHSAAVLGLIDQPDGPARAREVYGDRMGLVPYILPGFGLAKKSAEAFDADPSVEGLILEKHGIFTFGADAREAYERMIAMVTRAEEYLARGRKAVFVSAQLPQQVATQTDIAPILRGACALPDAKTEGAWKRFVLDFRSGAAVLNFVNGADVSRYSQAGVITPDHTIRTKNWPLIAPAPRAGREADFRAQVRDAVATFVKHYEDYFARNNARVGGDRIMLDPAPRVILVPGLGLFGLGTSKKDARVAADLAEAAVDAITAAEATGRFESISEADMFDCEYWPLEQAKLGSAKPLPLAGQVAVITGAGGAIGAATAKAFAQAGAEVALLDRDLTAAQAKAKAIGGAALAVPCDVTDAASVAKAFEAVAAHFGGVDILVSNAGAAWQGKIGEVDESVLRQSFELNFFAHQKMAQGAVKIMRAQGTGGCLLFNVSKQAVNPGPNFGPYGLPKAATLFLVRQYALDYGADGIRANAVNADRIRSGLLTDDFIKARSQARGLTEKDYMSGNLLGREVTAEDVAQAFLHQALELKTTADITTVDGGNIAAALR</sequence>
<keyword evidence="2" id="KW-0560">Oxidoreductase</keyword>
<dbReference type="SUPFAM" id="SSF53639">
    <property type="entry name" value="AraD/HMP-PK domain-like"/>
    <property type="match status" value="1"/>
</dbReference>
<dbReference type="SMART" id="SM01007">
    <property type="entry name" value="Aldolase_II"/>
    <property type="match status" value="1"/>
</dbReference>
<name>A0A345ZU28_9HYPH</name>
<dbReference type="Pfam" id="PF13561">
    <property type="entry name" value="adh_short_C2"/>
    <property type="match status" value="1"/>
</dbReference>
<dbReference type="RefSeq" id="WP_115690062.1">
    <property type="nucleotide sequence ID" value="NZ_CP031417.1"/>
</dbReference>
<dbReference type="InterPro" id="IPR036409">
    <property type="entry name" value="Aldolase_II/adducin_N_sf"/>
</dbReference>
<keyword evidence="5" id="KW-1185">Reference proteome</keyword>